<dbReference type="PANTHER" id="PTHR11777:SF9">
    <property type="entry name" value="ALANINE--TRNA LIGASE, CYTOPLASMIC"/>
    <property type="match status" value="1"/>
</dbReference>
<keyword evidence="5" id="KW-0547">Nucleotide-binding</keyword>
<dbReference type="EMBL" id="LBZA01000049">
    <property type="protein sequence ID" value="KKR62089.1"/>
    <property type="molecule type" value="Genomic_DNA"/>
</dbReference>
<dbReference type="InterPro" id="IPR050058">
    <property type="entry name" value="Ala-tRNA_ligase"/>
</dbReference>
<dbReference type="PROSITE" id="PS50860">
    <property type="entry name" value="AA_TRNA_LIGASE_II_ALA"/>
    <property type="match status" value="1"/>
</dbReference>
<evidence type="ECO:0000313" key="12">
    <source>
        <dbReference type="Proteomes" id="UP000034293"/>
    </source>
</evidence>
<evidence type="ECO:0000256" key="7">
    <source>
        <dbReference type="ARBA" id="ARBA00022884"/>
    </source>
</evidence>
<dbReference type="GO" id="GO:0002161">
    <property type="term" value="F:aminoacyl-tRNA deacylase activity"/>
    <property type="evidence" value="ECO:0007669"/>
    <property type="project" value="TreeGrafter"/>
</dbReference>
<dbReference type="EC" id="6.1.1.7" evidence="2"/>
<dbReference type="Pfam" id="PF01411">
    <property type="entry name" value="tRNA-synt_2c"/>
    <property type="match status" value="1"/>
</dbReference>
<dbReference type="GO" id="GO:0006419">
    <property type="term" value="P:alanyl-tRNA aminoacylation"/>
    <property type="evidence" value="ECO:0007669"/>
    <property type="project" value="InterPro"/>
</dbReference>
<keyword evidence="4 11" id="KW-0436">Ligase</keyword>
<evidence type="ECO:0000256" key="1">
    <source>
        <dbReference type="ARBA" id="ARBA00008226"/>
    </source>
</evidence>
<gene>
    <name evidence="11" type="ORF">UU02_C0049G0003</name>
</gene>
<evidence type="ECO:0000256" key="3">
    <source>
        <dbReference type="ARBA" id="ARBA00022555"/>
    </source>
</evidence>
<evidence type="ECO:0000256" key="8">
    <source>
        <dbReference type="ARBA" id="ARBA00022917"/>
    </source>
</evidence>
<keyword evidence="7" id="KW-0694">RNA-binding</keyword>
<protein>
    <recommendedName>
        <fullName evidence="2">alanine--tRNA ligase</fullName>
        <ecNumber evidence="2">6.1.1.7</ecNumber>
    </recommendedName>
</protein>
<dbReference type="PATRIC" id="fig|1618553.3.peg.606"/>
<dbReference type="SUPFAM" id="SSF55681">
    <property type="entry name" value="Class II aaRS and biotin synthetases"/>
    <property type="match status" value="1"/>
</dbReference>
<reference evidence="11 12" key="1">
    <citation type="journal article" date="2015" name="Nature">
        <title>rRNA introns, odd ribosomes, and small enigmatic genomes across a large radiation of phyla.</title>
        <authorList>
            <person name="Brown C.T."/>
            <person name="Hug L.A."/>
            <person name="Thomas B.C."/>
            <person name="Sharon I."/>
            <person name="Castelle C.J."/>
            <person name="Singh A."/>
            <person name="Wilkins M.J."/>
            <person name="Williams K.H."/>
            <person name="Banfield J.F."/>
        </authorList>
    </citation>
    <scope>NUCLEOTIDE SEQUENCE [LARGE SCALE GENOMIC DNA]</scope>
</reference>
<accession>A0A0G0SB92</accession>
<name>A0A0G0SB92_9BACT</name>
<evidence type="ECO:0000256" key="6">
    <source>
        <dbReference type="ARBA" id="ARBA00022840"/>
    </source>
</evidence>
<keyword evidence="6" id="KW-0067">ATP-binding</keyword>
<evidence type="ECO:0000256" key="2">
    <source>
        <dbReference type="ARBA" id="ARBA00013168"/>
    </source>
</evidence>
<dbReference type="InterPro" id="IPR018165">
    <property type="entry name" value="Ala-tRNA-synth_IIc_core"/>
</dbReference>
<dbReference type="Proteomes" id="UP000034293">
    <property type="component" value="Unassembled WGS sequence"/>
</dbReference>
<sequence length="182" mass="20704">MGTDEIREKYLDFFKKKGHIEITPSPLVIDSDPTTLFTSSGMQQLAPYLKGEKHDIQPSIRMQDLDEVADNRHFSFFEMLGNWSLGDYFKKDQLGFVWEFYTKELGLPPEKLYVSVFGGGGGVPKDTESFEIWKKIGVSESHIHFYDAEKNWWSRAGTPDQMPPGEIGGPDSKLGFYAVPKN</sequence>
<dbReference type="GO" id="GO:0000049">
    <property type="term" value="F:tRNA binding"/>
    <property type="evidence" value="ECO:0007669"/>
    <property type="project" value="UniProtKB-KW"/>
</dbReference>
<dbReference type="InterPro" id="IPR018164">
    <property type="entry name" value="Ala-tRNA-synth_IIc_N"/>
</dbReference>
<keyword evidence="8" id="KW-0648">Protein biosynthesis</keyword>
<evidence type="ECO:0000256" key="4">
    <source>
        <dbReference type="ARBA" id="ARBA00022598"/>
    </source>
</evidence>
<evidence type="ECO:0000259" key="10">
    <source>
        <dbReference type="PROSITE" id="PS50860"/>
    </source>
</evidence>
<keyword evidence="3" id="KW-0820">tRNA-binding</keyword>
<evidence type="ECO:0000256" key="9">
    <source>
        <dbReference type="ARBA" id="ARBA00023146"/>
    </source>
</evidence>
<dbReference type="AlphaFoldDB" id="A0A0G0SB92"/>
<dbReference type="InterPro" id="IPR045864">
    <property type="entry name" value="aa-tRNA-synth_II/BPL/LPL"/>
</dbReference>
<comment type="caution">
    <text evidence="11">The sequence shown here is derived from an EMBL/GenBank/DDBJ whole genome shotgun (WGS) entry which is preliminary data.</text>
</comment>
<evidence type="ECO:0000256" key="5">
    <source>
        <dbReference type="ARBA" id="ARBA00022741"/>
    </source>
</evidence>
<dbReference type="GO" id="GO:0004813">
    <property type="term" value="F:alanine-tRNA ligase activity"/>
    <property type="evidence" value="ECO:0007669"/>
    <property type="project" value="UniProtKB-EC"/>
</dbReference>
<comment type="similarity">
    <text evidence="1">Belongs to the class-II aminoacyl-tRNA synthetase family.</text>
</comment>
<dbReference type="Gene3D" id="3.30.930.10">
    <property type="entry name" value="Bira Bifunctional Protein, Domain 2"/>
    <property type="match status" value="1"/>
</dbReference>
<proteinExistence type="inferred from homology"/>
<dbReference type="GO" id="GO:0005524">
    <property type="term" value="F:ATP binding"/>
    <property type="evidence" value="ECO:0007669"/>
    <property type="project" value="UniProtKB-KW"/>
</dbReference>
<dbReference type="PANTHER" id="PTHR11777">
    <property type="entry name" value="ALANYL-TRNA SYNTHETASE"/>
    <property type="match status" value="1"/>
</dbReference>
<keyword evidence="9" id="KW-0030">Aminoacyl-tRNA synthetase</keyword>
<feature type="domain" description="Alanyl-transfer RNA synthetases family profile" evidence="10">
    <location>
        <begin position="1"/>
        <end position="182"/>
    </location>
</feature>
<organism evidence="11 12">
    <name type="scientific">Candidatus Woesebacteria bacterium GW2011_GWA1_40_43</name>
    <dbReference type="NCBI Taxonomy" id="1618553"/>
    <lineage>
        <taxon>Bacteria</taxon>
        <taxon>Candidatus Woeseibacteriota</taxon>
    </lineage>
</organism>
<evidence type="ECO:0000313" key="11">
    <source>
        <dbReference type="EMBL" id="KKR62089.1"/>
    </source>
</evidence>